<dbReference type="InterPro" id="IPR019428">
    <property type="entry name" value="7TM_GPCR_serpentine_rcpt_Str"/>
</dbReference>
<evidence type="ECO:0000313" key="1">
    <source>
        <dbReference type="EnsemblMetazoa" id="PPA40590.1"/>
    </source>
</evidence>
<reference evidence="1" key="2">
    <citation type="submission" date="2022-06" db="UniProtKB">
        <authorList>
            <consortium name="EnsemblMetazoa"/>
        </authorList>
    </citation>
    <scope>IDENTIFICATION</scope>
    <source>
        <strain evidence="1">PS312</strain>
    </source>
</reference>
<dbReference type="EnsemblMetazoa" id="PPA40590.1">
    <property type="protein sequence ID" value="PPA40590.1"/>
    <property type="gene ID" value="WBGene00278959"/>
</dbReference>
<reference evidence="2" key="1">
    <citation type="journal article" date="2008" name="Nat. Genet.">
        <title>The Pristionchus pacificus genome provides a unique perspective on nematode lifestyle and parasitism.</title>
        <authorList>
            <person name="Dieterich C."/>
            <person name="Clifton S.W."/>
            <person name="Schuster L.N."/>
            <person name="Chinwalla A."/>
            <person name="Delehaunty K."/>
            <person name="Dinkelacker I."/>
            <person name="Fulton L."/>
            <person name="Fulton R."/>
            <person name="Godfrey J."/>
            <person name="Minx P."/>
            <person name="Mitreva M."/>
            <person name="Roeseler W."/>
            <person name="Tian H."/>
            <person name="Witte H."/>
            <person name="Yang S.P."/>
            <person name="Wilson R.K."/>
            <person name="Sommer R.J."/>
        </authorList>
    </citation>
    <scope>NUCLEOTIDE SEQUENCE [LARGE SCALE GENOMIC DNA]</scope>
    <source>
        <strain evidence="2">PS312</strain>
    </source>
</reference>
<gene>
    <name evidence="1" type="primary">WBGene00278959</name>
</gene>
<accession>A0A8R1UXH0</accession>
<dbReference type="PANTHER" id="PTHR45907">
    <property type="entry name" value="SERPENTINE RECEPTOR, CLASS J"/>
    <property type="match status" value="1"/>
</dbReference>
<dbReference type="Pfam" id="PF10326">
    <property type="entry name" value="7TM_GPCR_Str"/>
    <property type="match status" value="1"/>
</dbReference>
<accession>A0A2A6C279</accession>
<keyword evidence="2" id="KW-1185">Reference proteome</keyword>
<dbReference type="PANTHER" id="PTHR45907:SF16">
    <property type="entry name" value="SERPENTINE RECEPTOR, CLASS J"/>
    <property type="match status" value="1"/>
</dbReference>
<protein>
    <submittedName>
        <fullName evidence="1">G protein-coupled receptor</fullName>
    </submittedName>
</protein>
<dbReference type="AlphaFoldDB" id="A0A2A6C279"/>
<name>A0A2A6C279_PRIPA</name>
<sequence>MSPYHRNINAIGIIFNAILLFLIRRFSKIELGTYKYLLATFAVIDIFCQYYIGQRIRKYNESIQHLAMLRILELKHLMAFYFACFSAPFALLNIHFLYRYWTINQPTLISHFSNPKFIALLSLYPLGLATTW</sequence>
<dbReference type="Proteomes" id="UP000005239">
    <property type="component" value="Unassembled WGS sequence"/>
</dbReference>
<organism evidence="1 2">
    <name type="scientific">Pristionchus pacificus</name>
    <name type="common">Parasitic nematode worm</name>
    <dbReference type="NCBI Taxonomy" id="54126"/>
    <lineage>
        <taxon>Eukaryota</taxon>
        <taxon>Metazoa</taxon>
        <taxon>Ecdysozoa</taxon>
        <taxon>Nematoda</taxon>
        <taxon>Chromadorea</taxon>
        <taxon>Rhabditida</taxon>
        <taxon>Rhabditina</taxon>
        <taxon>Diplogasteromorpha</taxon>
        <taxon>Diplogasteroidea</taxon>
        <taxon>Neodiplogasteridae</taxon>
        <taxon>Pristionchus</taxon>
    </lineage>
</organism>
<dbReference type="SUPFAM" id="SSF81321">
    <property type="entry name" value="Family A G protein-coupled receptor-like"/>
    <property type="match status" value="1"/>
</dbReference>
<dbReference type="InterPro" id="IPR019423">
    <property type="entry name" value="7TM_GPCR_serpentine_rcpt_Srj"/>
</dbReference>
<proteinExistence type="predicted"/>
<evidence type="ECO:0000313" key="2">
    <source>
        <dbReference type="Proteomes" id="UP000005239"/>
    </source>
</evidence>